<dbReference type="PANTHER" id="PTHR10845:SF259">
    <property type="entry name" value="RGS DOMAIN-CONTAINING PROTEIN-RELATED"/>
    <property type="match status" value="1"/>
</dbReference>
<feature type="region of interest" description="Disordered" evidence="1">
    <location>
        <begin position="844"/>
        <end position="866"/>
    </location>
</feature>
<feature type="compositionally biased region" description="Polar residues" evidence="1">
    <location>
        <begin position="182"/>
        <end position="192"/>
    </location>
</feature>
<dbReference type="PROSITE" id="PS50132">
    <property type="entry name" value="RGS"/>
    <property type="match status" value="1"/>
</dbReference>
<evidence type="ECO:0000313" key="5">
    <source>
        <dbReference type="Proteomes" id="UP001152320"/>
    </source>
</evidence>
<evidence type="ECO:0000259" key="3">
    <source>
        <dbReference type="PROSITE" id="PS50132"/>
    </source>
</evidence>
<dbReference type="PRINTS" id="PR01301">
    <property type="entry name" value="RGSPROTEIN"/>
</dbReference>
<feature type="compositionally biased region" description="Basic and acidic residues" evidence="1">
    <location>
        <begin position="242"/>
        <end position="257"/>
    </location>
</feature>
<protein>
    <submittedName>
        <fullName evidence="4">Regulator of G-protein signaling 8</fullName>
    </submittedName>
</protein>
<feature type="region of interest" description="Disordered" evidence="1">
    <location>
        <begin position="236"/>
        <end position="257"/>
    </location>
</feature>
<dbReference type="InterPro" id="IPR011993">
    <property type="entry name" value="PH-like_dom_sf"/>
</dbReference>
<dbReference type="FunFam" id="1.10.167.10:FF:000001">
    <property type="entry name" value="Putative regulator of g-protein signaling 12"/>
    <property type="match status" value="1"/>
</dbReference>
<feature type="compositionally biased region" description="Polar residues" evidence="1">
    <location>
        <begin position="721"/>
        <end position="736"/>
    </location>
</feature>
<feature type="compositionally biased region" description="Basic and acidic residues" evidence="1">
    <location>
        <begin position="768"/>
        <end position="777"/>
    </location>
</feature>
<accession>A0A9Q1C6G4</accession>
<dbReference type="InterPro" id="IPR044926">
    <property type="entry name" value="RGS_subdomain_2"/>
</dbReference>
<feature type="domain" description="PDZ" evidence="2">
    <location>
        <begin position="62"/>
        <end position="140"/>
    </location>
</feature>
<dbReference type="AlphaFoldDB" id="A0A9Q1C6G4"/>
<name>A0A9Q1C6G4_HOLLE</name>
<dbReference type="SUPFAM" id="SSF48097">
    <property type="entry name" value="Regulator of G-protein signaling, RGS"/>
    <property type="match status" value="1"/>
</dbReference>
<dbReference type="Gene3D" id="2.30.42.10">
    <property type="match status" value="1"/>
</dbReference>
<dbReference type="PROSITE" id="PS50106">
    <property type="entry name" value="PDZ"/>
    <property type="match status" value="1"/>
</dbReference>
<dbReference type="EMBL" id="JAIZAY010000007">
    <property type="protein sequence ID" value="KAJ8039581.1"/>
    <property type="molecule type" value="Genomic_DNA"/>
</dbReference>
<feature type="region of interest" description="Disordered" evidence="1">
    <location>
        <begin position="612"/>
        <end position="647"/>
    </location>
</feature>
<gene>
    <name evidence="4" type="ORF">HOLleu_17344</name>
</gene>
<feature type="region of interest" description="Disordered" evidence="1">
    <location>
        <begin position="754"/>
        <end position="801"/>
    </location>
</feature>
<dbReference type="SMART" id="SM00228">
    <property type="entry name" value="PDZ"/>
    <property type="match status" value="1"/>
</dbReference>
<sequence>MSFGVKHILTSGKVSNGWFYLLDAVTGKRKHLPVRKVMFQMHKEMIKKEPPSTLLSQIRVHSVVLSRDHRGKYGFGLQNTVPASVGRVRPDGPAYSVGVREGDTFLELDGFNVAGASSQLISSILRKSSGYVTCLLQRTEESHKKMPLKPSNQLTPKHKLPSNSLSLYYRTSVGGKKFVSSPGLSSPLQKMSLSGRRKMDRFKAQRGSPYSPLLHRRLQRELAARVALRQIRLKQRVQDGSSPKEEPDLTESVKHSLENECSVDDVTGGNLENHSCGAFGCEESSLAEETNENRPVGVERESESENQTPSADDGTAKNDFNLEKIEHQQEAKEKSTVFPSVHTHIEQITHVDELENREMANTSGNASPTQESTKQNEEHASVSFAIGVKPFVLSSANRDYVHVDRLLVQREGKKHKKLVVLLLTDIVVFGKLFSNGHFKVLYEPLELNDISWLDSNCKRACEFRVILLHSEHQLTSGCKSIVFIAPSLKCKRIWLRNLQQQLMIVKYRGLREFTERRRLMPMDAKQNCSPEQDDLDYKVTDSPRHEERCFAQKHTSCAMESNNNSNAESNHYSRLLGENMSSSECNGPERGDRRLIALPLLELETAEKWSQRQQEDYLMSSSSPENQSNNSPSHAIDPSLSGDELLNLHSSCSPADVNLSPVHHSYTQHSHSRSVVQSTQSTPTVSHRESFKRAKSAPSISPNSPMSRLVVKHPEKKLVRRQSSPPGALNKENNSLSIGSKFRRTIFKRITGHYRDDSSNNVQTVSSNRKEKDGRDGKKTKRGFHSFSSSPQLCSRLSDANSNSLQGIHHEDLAASDVETRSLQEQPRKAKSIAKEIKARVQSLRRRHTEGSLQETEDKVSPENKTVPDAEDIKKWAEGFESLLKDKLGLEAFRKFLQTEFSDENIEFWLACEEYKNQKPSKMVARAHKIYEDYVTIQAPREVNLDSRTRLQVVSNLSHPNKHSFEQAQKRIEALMEKDSYPRFLRSEIFLKIQKAAKKNK</sequence>
<reference evidence="4" key="1">
    <citation type="submission" date="2021-10" db="EMBL/GenBank/DDBJ databases">
        <title>Tropical sea cucumber genome reveals ecological adaptation and Cuvierian tubules defense mechanism.</title>
        <authorList>
            <person name="Chen T."/>
        </authorList>
    </citation>
    <scope>NUCLEOTIDE SEQUENCE</scope>
    <source>
        <strain evidence="4">Nanhai2018</strain>
        <tissue evidence="4">Muscle</tissue>
    </source>
</reference>
<evidence type="ECO:0000313" key="4">
    <source>
        <dbReference type="EMBL" id="KAJ8039581.1"/>
    </source>
</evidence>
<feature type="region of interest" description="Disordered" evidence="1">
    <location>
        <begin position="284"/>
        <end position="317"/>
    </location>
</feature>
<dbReference type="InterPro" id="IPR034951">
    <property type="entry name" value="RGS_RGS3"/>
</dbReference>
<feature type="region of interest" description="Disordered" evidence="1">
    <location>
        <begin position="659"/>
        <end position="736"/>
    </location>
</feature>
<feature type="region of interest" description="Disordered" evidence="1">
    <location>
        <begin position="180"/>
        <end position="208"/>
    </location>
</feature>
<dbReference type="InterPro" id="IPR016137">
    <property type="entry name" value="RGS"/>
</dbReference>
<dbReference type="Proteomes" id="UP001152320">
    <property type="component" value="Chromosome 7"/>
</dbReference>
<feature type="domain" description="RGS" evidence="3">
    <location>
        <begin position="879"/>
        <end position="994"/>
    </location>
</feature>
<organism evidence="4 5">
    <name type="scientific">Holothuria leucospilota</name>
    <name type="common">Black long sea cucumber</name>
    <name type="synonym">Mertensiothuria leucospilota</name>
    <dbReference type="NCBI Taxonomy" id="206669"/>
    <lineage>
        <taxon>Eukaryota</taxon>
        <taxon>Metazoa</taxon>
        <taxon>Echinodermata</taxon>
        <taxon>Eleutherozoa</taxon>
        <taxon>Echinozoa</taxon>
        <taxon>Holothuroidea</taxon>
        <taxon>Aspidochirotacea</taxon>
        <taxon>Aspidochirotida</taxon>
        <taxon>Holothuriidae</taxon>
        <taxon>Holothuria</taxon>
    </lineage>
</organism>
<proteinExistence type="predicted"/>
<dbReference type="InterPro" id="IPR036305">
    <property type="entry name" value="RGS_sf"/>
</dbReference>
<dbReference type="InterPro" id="IPR001478">
    <property type="entry name" value="PDZ"/>
</dbReference>
<dbReference type="SUPFAM" id="SSF50156">
    <property type="entry name" value="PDZ domain-like"/>
    <property type="match status" value="1"/>
</dbReference>
<dbReference type="Gene3D" id="2.30.29.30">
    <property type="entry name" value="Pleckstrin-homology domain (PH domain)/Phosphotyrosine-binding domain (PTB)"/>
    <property type="match status" value="1"/>
</dbReference>
<feature type="compositionally biased region" description="Basic and acidic residues" evidence="1">
    <location>
        <begin position="856"/>
        <end position="866"/>
    </location>
</feature>
<feature type="compositionally biased region" description="Polar residues" evidence="1">
    <location>
        <begin position="786"/>
        <end position="801"/>
    </location>
</feature>
<dbReference type="SMART" id="SM00315">
    <property type="entry name" value="RGS"/>
    <property type="match status" value="1"/>
</dbReference>
<dbReference type="Pfam" id="PF00615">
    <property type="entry name" value="RGS"/>
    <property type="match status" value="1"/>
</dbReference>
<evidence type="ECO:0000259" key="2">
    <source>
        <dbReference type="PROSITE" id="PS50106"/>
    </source>
</evidence>
<dbReference type="InterPro" id="IPR036034">
    <property type="entry name" value="PDZ_sf"/>
</dbReference>
<feature type="compositionally biased region" description="Low complexity" evidence="1">
    <location>
        <begin position="620"/>
        <end position="633"/>
    </location>
</feature>
<dbReference type="Gene3D" id="1.10.167.10">
    <property type="entry name" value="Regulator of G-protein Signalling 4, domain 2"/>
    <property type="match status" value="1"/>
</dbReference>
<comment type="caution">
    <text evidence="4">The sequence shown here is derived from an EMBL/GenBank/DDBJ whole genome shotgun (WGS) entry which is preliminary data.</text>
</comment>
<dbReference type="CDD" id="cd08713">
    <property type="entry name" value="RGS_RGS3"/>
    <property type="match status" value="1"/>
</dbReference>
<dbReference type="OrthoDB" id="196547at2759"/>
<dbReference type="PANTHER" id="PTHR10845">
    <property type="entry name" value="REGULATOR OF G PROTEIN SIGNALING"/>
    <property type="match status" value="1"/>
</dbReference>
<feature type="compositionally biased region" description="Polar residues" evidence="1">
    <location>
        <begin position="665"/>
        <end position="685"/>
    </location>
</feature>
<evidence type="ECO:0000256" key="1">
    <source>
        <dbReference type="SAM" id="MobiDB-lite"/>
    </source>
</evidence>
<keyword evidence="5" id="KW-1185">Reference proteome</keyword>